<evidence type="ECO:0000313" key="2">
    <source>
        <dbReference type="EMBL" id="NOU60821.1"/>
    </source>
</evidence>
<reference evidence="2 3" key="1">
    <citation type="submission" date="2018-12" db="EMBL/GenBank/DDBJ databases">
        <title>Marinifilum JC070 sp. nov., a marine bacterium isolated from Yongle Blue Hole in the South China Sea.</title>
        <authorList>
            <person name="Fu T."/>
        </authorList>
    </citation>
    <scope>NUCLEOTIDE SEQUENCE [LARGE SCALE GENOMIC DNA]</scope>
    <source>
        <strain evidence="2 3">JC070</strain>
    </source>
</reference>
<comment type="caution">
    <text evidence="2">The sequence shown here is derived from an EMBL/GenBank/DDBJ whole genome shotgun (WGS) entry which is preliminary data.</text>
</comment>
<evidence type="ECO:0000259" key="1">
    <source>
        <dbReference type="Pfam" id="PF08937"/>
    </source>
</evidence>
<dbReference type="InterPro" id="IPR015032">
    <property type="entry name" value="ThsB__TIR-like_domain"/>
</dbReference>
<gene>
    <name evidence="2" type="ORF">ELS83_13435</name>
</gene>
<accession>A0ABX1WXI6</accession>
<organism evidence="2 3">
    <name type="scientific">Marinifilum caeruleilacunae</name>
    <dbReference type="NCBI Taxonomy" id="2499076"/>
    <lineage>
        <taxon>Bacteria</taxon>
        <taxon>Pseudomonadati</taxon>
        <taxon>Bacteroidota</taxon>
        <taxon>Bacteroidia</taxon>
        <taxon>Marinilabiliales</taxon>
        <taxon>Marinifilaceae</taxon>
    </lineage>
</organism>
<protein>
    <recommendedName>
        <fullName evidence="1">Thoeris protein ThsB TIR-like domain-containing protein</fullName>
    </recommendedName>
</protein>
<name>A0ABX1WXI6_9BACT</name>
<dbReference type="RefSeq" id="WP_171596094.1">
    <property type="nucleotide sequence ID" value="NZ_RZNH01000023.1"/>
</dbReference>
<keyword evidence="3" id="KW-1185">Reference proteome</keyword>
<evidence type="ECO:0000313" key="3">
    <source>
        <dbReference type="Proteomes" id="UP000732105"/>
    </source>
</evidence>
<dbReference type="Proteomes" id="UP000732105">
    <property type="component" value="Unassembled WGS sequence"/>
</dbReference>
<proteinExistence type="predicted"/>
<feature type="domain" description="Thoeris protein ThsB TIR-like" evidence="1">
    <location>
        <begin position="96"/>
        <end position="173"/>
    </location>
</feature>
<dbReference type="EMBL" id="RZNH01000023">
    <property type="protein sequence ID" value="NOU60821.1"/>
    <property type="molecule type" value="Genomic_DNA"/>
</dbReference>
<dbReference type="Pfam" id="PF08937">
    <property type="entry name" value="ThsB_TIR"/>
    <property type="match status" value="1"/>
</dbReference>
<sequence length="246" mass="28167">MAIPRHKVFISFQHGCQEKNKPCGTKYILRTPSPQLGILSTIQNPLVSIPIVEFNKCNGYCGRNRLNPFQLNSKCSNYDICGNYWKERFEHLFSLNTDGFVNKAVNDGDIALGLKTETIRQKIRDEFIADATVTVVLIGPKTWSRKYVDWEIGSSIRASQKNPRCGLIGIFLPTHPDYGKPNYHPNIIPPRLYDNHKNGFASLHHWSENPEIVQGWIHDAFVRRNRINPDNSYPSFINNKSANGWQ</sequence>